<evidence type="ECO:0000256" key="17">
    <source>
        <dbReference type="ARBA" id="ARBA00023180"/>
    </source>
</evidence>
<feature type="chain" id="PRO_5037331014" description="Carboxypeptidase Q" evidence="21">
    <location>
        <begin position="20"/>
        <end position="507"/>
    </location>
</feature>
<reference evidence="23 24" key="1">
    <citation type="submission" date="2021-03" db="EMBL/GenBank/DDBJ databases">
        <title>Complete genome of Polaribacter_sp.SM13.</title>
        <authorList>
            <person name="Jeong S.W."/>
            <person name="Bae J.W."/>
        </authorList>
    </citation>
    <scope>NUCLEOTIDE SEQUENCE [LARGE SCALE GENOMIC DNA]</scope>
    <source>
        <strain evidence="23 24">SM13</strain>
    </source>
</reference>
<keyword evidence="14" id="KW-0333">Golgi apparatus</keyword>
<accession>A0A975H5D3</accession>
<evidence type="ECO:0000256" key="10">
    <source>
        <dbReference type="ARBA" id="ARBA00022729"/>
    </source>
</evidence>
<dbReference type="Proteomes" id="UP000663920">
    <property type="component" value="Chromosome"/>
</dbReference>
<evidence type="ECO:0000256" key="3">
    <source>
        <dbReference type="ARBA" id="ARBA00004555"/>
    </source>
</evidence>
<keyword evidence="24" id="KW-1185">Reference proteome</keyword>
<dbReference type="GO" id="GO:0006508">
    <property type="term" value="P:proteolysis"/>
    <property type="evidence" value="ECO:0007669"/>
    <property type="project" value="UniProtKB-KW"/>
</dbReference>
<evidence type="ECO:0000256" key="4">
    <source>
        <dbReference type="ARBA" id="ARBA00004613"/>
    </source>
</evidence>
<evidence type="ECO:0000256" key="1">
    <source>
        <dbReference type="ARBA" id="ARBA00004240"/>
    </source>
</evidence>
<dbReference type="AlphaFoldDB" id="A0A975H5D3"/>
<dbReference type="InterPro" id="IPR039866">
    <property type="entry name" value="CPQ"/>
</dbReference>
<dbReference type="Pfam" id="PF04389">
    <property type="entry name" value="Peptidase_M28"/>
    <property type="match status" value="1"/>
</dbReference>
<evidence type="ECO:0000256" key="11">
    <source>
        <dbReference type="ARBA" id="ARBA00022801"/>
    </source>
</evidence>
<dbReference type="RefSeq" id="WP_208076860.1">
    <property type="nucleotide sequence ID" value="NZ_CP071869.1"/>
</dbReference>
<comment type="subcellular location">
    <subcellularLocation>
        <location evidence="1">Endoplasmic reticulum</location>
    </subcellularLocation>
    <subcellularLocation>
        <location evidence="3">Golgi apparatus</location>
    </subcellularLocation>
    <subcellularLocation>
        <location evidence="2">Lysosome</location>
    </subcellularLocation>
    <subcellularLocation>
        <location evidence="4">Secreted</location>
    </subcellularLocation>
</comment>
<evidence type="ECO:0000256" key="6">
    <source>
        <dbReference type="ARBA" id="ARBA00022525"/>
    </source>
</evidence>
<dbReference type="PANTHER" id="PTHR12053">
    <property type="entry name" value="PROTEASE FAMILY M28 PLASMA GLUTAMATE CARBOXYPEPTIDASE-RELATED"/>
    <property type="match status" value="1"/>
</dbReference>
<dbReference type="PANTHER" id="PTHR12053:SF3">
    <property type="entry name" value="CARBOXYPEPTIDASE Q"/>
    <property type="match status" value="1"/>
</dbReference>
<keyword evidence="18" id="KW-0458">Lysosome</keyword>
<keyword evidence="6" id="KW-0964">Secreted</keyword>
<feature type="domain" description="Peptidase M28" evidence="22">
    <location>
        <begin position="290"/>
        <end position="491"/>
    </location>
</feature>
<dbReference type="Gene3D" id="3.40.630.10">
    <property type="entry name" value="Zn peptidases"/>
    <property type="match status" value="2"/>
</dbReference>
<evidence type="ECO:0000256" key="20">
    <source>
        <dbReference type="ARBA" id="ARBA00033328"/>
    </source>
</evidence>
<evidence type="ECO:0000313" key="24">
    <source>
        <dbReference type="Proteomes" id="UP000663920"/>
    </source>
</evidence>
<proteinExistence type="predicted"/>
<keyword evidence="15" id="KW-0482">Metalloprotease</keyword>
<organism evidence="23 24">
    <name type="scientific">Polaribacter cellanae</name>
    <dbReference type="NCBI Taxonomy" id="2818493"/>
    <lineage>
        <taxon>Bacteria</taxon>
        <taxon>Pseudomonadati</taxon>
        <taxon>Bacteroidota</taxon>
        <taxon>Flavobacteriia</taxon>
        <taxon>Flavobacteriales</taxon>
        <taxon>Flavobacteriaceae</taxon>
    </lineage>
</organism>
<protein>
    <recommendedName>
        <fullName evidence="5">Carboxypeptidase Q</fullName>
    </recommendedName>
    <alternativeName>
        <fullName evidence="20">Plasma glutamate carboxypeptidase</fullName>
    </alternativeName>
</protein>
<evidence type="ECO:0000256" key="5">
    <source>
        <dbReference type="ARBA" id="ARBA00014116"/>
    </source>
</evidence>
<keyword evidence="9" id="KW-0479">Metal-binding</keyword>
<keyword evidence="13" id="KW-0862">Zinc</keyword>
<evidence type="ECO:0000256" key="14">
    <source>
        <dbReference type="ARBA" id="ARBA00023034"/>
    </source>
</evidence>
<keyword evidence="11" id="KW-0378">Hydrolase</keyword>
<dbReference type="GO" id="GO:0070573">
    <property type="term" value="F:metallodipeptidase activity"/>
    <property type="evidence" value="ECO:0007669"/>
    <property type="project" value="InterPro"/>
</dbReference>
<evidence type="ECO:0000256" key="13">
    <source>
        <dbReference type="ARBA" id="ARBA00022833"/>
    </source>
</evidence>
<dbReference type="InterPro" id="IPR007484">
    <property type="entry name" value="Peptidase_M28"/>
</dbReference>
<evidence type="ECO:0000256" key="9">
    <source>
        <dbReference type="ARBA" id="ARBA00022723"/>
    </source>
</evidence>
<dbReference type="KEGG" id="pcea:J3359_10720"/>
<dbReference type="GO" id="GO:0004180">
    <property type="term" value="F:carboxypeptidase activity"/>
    <property type="evidence" value="ECO:0007669"/>
    <property type="project" value="UniProtKB-KW"/>
</dbReference>
<evidence type="ECO:0000256" key="16">
    <source>
        <dbReference type="ARBA" id="ARBA00023145"/>
    </source>
</evidence>
<evidence type="ECO:0000256" key="2">
    <source>
        <dbReference type="ARBA" id="ARBA00004371"/>
    </source>
</evidence>
<keyword evidence="10 21" id="KW-0732">Signal</keyword>
<keyword evidence="16" id="KW-0865">Zymogen</keyword>
<feature type="signal peptide" evidence="21">
    <location>
        <begin position="1"/>
        <end position="19"/>
    </location>
</feature>
<dbReference type="SUPFAM" id="SSF53187">
    <property type="entry name" value="Zn-dependent exopeptidases"/>
    <property type="match status" value="1"/>
</dbReference>
<evidence type="ECO:0000256" key="8">
    <source>
        <dbReference type="ARBA" id="ARBA00022670"/>
    </source>
</evidence>
<keyword evidence="8" id="KW-0645">Protease</keyword>
<evidence type="ECO:0000256" key="7">
    <source>
        <dbReference type="ARBA" id="ARBA00022645"/>
    </source>
</evidence>
<keyword evidence="7" id="KW-0121">Carboxypeptidase</keyword>
<evidence type="ECO:0000256" key="18">
    <source>
        <dbReference type="ARBA" id="ARBA00023228"/>
    </source>
</evidence>
<dbReference type="GO" id="GO:0046872">
    <property type="term" value="F:metal ion binding"/>
    <property type="evidence" value="ECO:0007669"/>
    <property type="project" value="UniProtKB-KW"/>
</dbReference>
<dbReference type="GO" id="GO:0005576">
    <property type="term" value="C:extracellular region"/>
    <property type="evidence" value="ECO:0007669"/>
    <property type="project" value="UniProtKB-SubCell"/>
</dbReference>
<dbReference type="GO" id="GO:0005764">
    <property type="term" value="C:lysosome"/>
    <property type="evidence" value="ECO:0007669"/>
    <property type="project" value="UniProtKB-SubCell"/>
</dbReference>
<dbReference type="EMBL" id="CP071869">
    <property type="protein sequence ID" value="QTE21301.1"/>
    <property type="molecule type" value="Genomic_DNA"/>
</dbReference>
<gene>
    <name evidence="23" type="ORF">J3359_10720</name>
</gene>
<name>A0A975H5D3_9FLAO</name>
<evidence type="ECO:0000256" key="21">
    <source>
        <dbReference type="SAM" id="SignalP"/>
    </source>
</evidence>
<evidence type="ECO:0000256" key="12">
    <source>
        <dbReference type="ARBA" id="ARBA00022824"/>
    </source>
</evidence>
<sequence length="507" mass="57420">MKKHLLLITLMIIPHLFFAQKQDITNTITQIEKEGIENSKVMDILSSLTNIYSPRLSGSKAYFKGAKWVEKELTALGCKVQLEPYNFPAKGWEANEFSVVLTSPRFENIISHPVAWSGSTKGKITDTPIVVDVFNLKALKRLKGKLKGRILLHKKIEDRLPDLETKLSKKELDSVIKGVPDSKSLEVNKNFISQMLKSNPFKDDKLEGILAYLKKEKVGAVLLPSVWDNHILEISSTSFQNIKNTFSVPFLFISKESAIKLKYLIQKNIQPKISVSSKTTFYNNKDYNVNILADIEGTDPKLKDEIILVGAHFDTWHGSGNASDNNAGVATIMEAFRILKKLGLKPKRTIRAGFWGGEEQIFYGSLSYLKKHIINASINDYKPEQSKTSLYLNIDSGGGAIRSFFTQGNKKVQEIILPWITPFKKWDLEYISSFPSDGSDHMVFDAANIPSIDAYQDPSLYWSHQHHTNIDEVALIKEEPMKRNAVIMAAFIYRAAMMDKKFPRRTN</sequence>
<keyword evidence="17" id="KW-0325">Glycoprotein</keyword>
<comment type="subunit">
    <text evidence="19">Homodimer. The monomeric form is inactive while the homodimer is active.</text>
</comment>
<keyword evidence="12" id="KW-0256">Endoplasmic reticulum</keyword>
<evidence type="ECO:0000256" key="19">
    <source>
        <dbReference type="ARBA" id="ARBA00025833"/>
    </source>
</evidence>
<evidence type="ECO:0000256" key="15">
    <source>
        <dbReference type="ARBA" id="ARBA00023049"/>
    </source>
</evidence>
<evidence type="ECO:0000313" key="23">
    <source>
        <dbReference type="EMBL" id="QTE21301.1"/>
    </source>
</evidence>
<evidence type="ECO:0000259" key="22">
    <source>
        <dbReference type="Pfam" id="PF04389"/>
    </source>
</evidence>